<protein>
    <submittedName>
        <fullName evidence="6">NlpC/P60 family protein</fullName>
    </submittedName>
</protein>
<dbReference type="Gene3D" id="3.90.1720.10">
    <property type="entry name" value="endopeptidase domain like (from Nostoc punctiforme)"/>
    <property type="match status" value="1"/>
</dbReference>
<dbReference type="InterPro" id="IPR041382">
    <property type="entry name" value="SH3_16"/>
</dbReference>
<accession>A0A1H2VNF2</accession>
<dbReference type="STRING" id="564137.SAMN04488238_103125"/>
<evidence type="ECO:0000259" key="5">
    <source>
        <dbReference type="PROSITE" id="PS51935"/>
    </source>
</evidence>
<keyword evidence="4" id="KW-0788">Thiol protease</keyword>
<dbReference type="GO" id="GO:0006508">
    <property type="term" value="P:proteolysis"/>
    <property type="evidence" value="ECO:0007669"/>
    <property type="project" value="UniProtKB-KW"/>
</dbReference>
<evidence type="ECO:0000313" key="6">
    <source>
        <dbReference type="EMBL" id="SDW69831.1"/>
    </source>
</evidence>
<dbReference type="Proteomes" id="UP000198539">
    <property type="component" value="Unassembled WGS sequence"/>
</dbReference>
<keyword evidence="7" id="KW-1185">Reference proteome</keyword>
<dbReference type="Pfam" id="PF00877">
    <property type="entry name" value="NLPC_P60"/>
    <property type="match status" value="1"/>
</dbReference>
<dbReference type="EMBL" id="FNOM01000003">
    <property type="protein sequence ID" value="SDW69831.1"/>
    <property type="molecule type" value="Genomic_DNA"/>
</dbReference>
<evidence type="ECO:0000256" key="3">
    <source>
        <dbReference type="ARBA" id="ARBA00022801"/>
    </source>
</evidence>
<dbReference type="InterPro" id="IPR038765">
    <property type="entry name" value="Papain-like_cys_pep_sf"/>
</dbReference>
<dbReference type="AlphaFoldDB" id="A0A1H2VNF2"/>
<feature type="domain" description="NlpC/P60" evidence="5">
    <location>
        <begin position="178"/>
        <end position="302"/>
    </location>
</feature>
<dbReference type="PROSITE" id="PS51935">
    <property type="entry name" value="NLPC_P60"/>
    <property type="match status" value="1"/>
</dbReference>
<dbReference type="GO" id="GO:0008234">
    <property type="term" value="F:cysteine-type peptidase activity"/>
    <property type="evidence" value="ECO:0007669"/>
    <property type="project" value="UniProtKB-KW"/>
</dbReference>
<evidence type="ECO:0000256" key="2">
    <source>
        <dbReference type="ARBA" id="ARBA00022670"/>
    </source>
</evidence>
<dbReference type="OrthoDB" id="9813368at2"/>
<gene>
    <name evidence="6" type="ORF">SAMN04488238_103125</name>
</gene>
<dbReference type="SUPFAM" id="SSF54001">
    <property type="entry name" value="Cysteine proteinases"/>
    <property type="match status" value="1"/>
</dbReference>
<organism evidence="6 7">
    <name type="scientific">Roseicitreum antarcticum</name>
    <dbReference type="NCBI Taxonomy" id="564137"/>
    <lineage>
        <taxon>Bacteria</taxon>
        <taxon>Pseudomonadati</taxon>
        <taxon>Pseudomonadota</taxon>
        <taxon>Alphaproteobacteria</taxon>
        <taxon>Rhodobacterales</taxon>
        <taxon>Paracoccaceae</taxon>
        <taxon>Roseicitreum</taxon>
    </lineage>
</organism>
<sequence length="303" mass="31365">MSDPRLTPANAHVVHDSLRDRFPELRAVSGVWARVLVPVADLCASPGGGRARQMLAGARFLTLDRQGNHVFGQAAYDGYVGWLGSDALCPDHGVTHRISALASHIYPSADMKTGPIGWLPHGAFVGAALNGGAGDAETSDVSASVDSSRQGGGHASARHFLALHGGGYVPAQHLAPLTAAAPDLVDEAMRFLGVPYLWGGNSPMGIDCSGLVQAAFRACGAACPGDSDLQRATLGTVLDTGGTPQRGDLIFWDGHVGFCAGPDQLLHANAHHMAVTLENLSAACERIAAAGVGPVRAIRRLPI</sequence>
<name>A0A1H2VNF2_9RHOB</name>
<keyword evidence="3" id="KW-0378">Hydrolase</keyword>
<evidence type="ECO:0000313" key="7">
    <source>
        <dbReference type="Proteomes" id="UP000198539"/>
    </source>
</evidence>
<proteinExistence type="inferred from homology"/>
<dbReference type="PANTHER" id="PTHR47359:SF3">
    <property type="entry name" value="NLP_P60 DOMAIN-CONTAINING PROTEIN-RELATED"/>
    <property type="match status" value="1"/>
</dbReference>
<reference evidence="6 7" key="1">
    <citation type="submission" date="2016-10" db="EMBL/GenBank/DDBJ databases">
        <authorList>
            <person name="de Groot N.N."/>
        </authorList>
    </citation>
    <scope>NUCLEOTIDE SEQUENCE [LARGE SCALE GENOMIC DNA]</scope>
    <source>
        <strain evidence="6 7">CGMCC 1.8894</strain>
    </source>
</reference>
<dbReference type="InterPro" id="IPR051794">
    <property type="entry name" value="PG_Endopeptidase_C40"/>
</dbReference>
<comment type="similarity">
    <text evidence="1">Belongs to the peptidase C40 family.</text>
</comment>
<dbReference type="Pfam" id="PF18348">
    <property type="entry name" value="SH3_16"/>
    <property type="match status" value="1"/>
</dbReference>
<dbReference type="InterPro" id="IPR000064">
    <property type="entry name" value="NLP_P60_dom"/>
</dbReference>
<evidence type="ECO:0000256" key="4">
    <source>
        <dbReference type="ARBA" id="ARBA00022807"/>
    </source>
</evidence>
<keyword evidence="2" id="KW-0645">Protease</keyword>
<dbReference type="PANTHER" id="PTHR47359">
    <property type="entry name" value="PEPTIDOGLYCAN DL-ENDOPEPTIDASE CWLO"/>
    <property type="match status" value="1"/>
</dbReference>
<evidence type="ECO:0000256" key="1">
    <source>
        <dbReference type="ARBA" id="ARBA00007074"/>
    </source>
</evidence>
<dbReference type="RefSeq" id="WP_092886526.1">
    <property type="nucleotide sequence ID" value="NZ_CP061498.1"/>
</dbReference>